<feature type="chain" id="PRO_5013284379" evidence="1">
    <location>
        <begin position="33"/>
        <end position="170"/>
    </location>
</feature>
<dbReference type="EMBL" id="OCMT01000002">
    <property type="protein sequence ID" value="SOD15013.1"/>
    <property type="molecule type" value="Genomic_DNA"/>
</dbReference>
<protein>
    <submittedName>
        <fullName evidence="3">Por secretion system C-terminal sorting domain-containing protein</fullName>
    </submittedName>
</protein>
<proteinExistence type="predicted"/>
<evidence type="ECO:0000313" key="3">
    <source>
        <dbReference type="EMBL" id="SOD15013.1"/>
    </source>
</evidence>
<name>A0A285ZZD4_9SPHI</name>
<gene>
    <name evidence="3" type="ORF">SAMN06297358_1981</name>
</gene>
<dbReference type="Pfam" id="PF18962">
    <property type="entry name" value="Por_Secre_tail"/>
    <property type="match status" value="1"/>
</dbReference>
<dbReference type="NCBIfam" id="TIGR04183">
    <property type="entry name" value="Por_Secre_tail"/>
    <property type="match status" value="1"/>
</dbReference>
<keyword evidence="1" id="KW-0732">Signal</keyword>
<reference evidence="4" key="1">
    <citation type="submission" date="2017-09" db="EMBL/GenBank/DDBJ databases">
        <authorList>
            <person name="Varghese N."/>
            <person name="Submissions S."/>
        </authorList>
    </citation>
    <scope>NUCLEOTIDE SEQUENCE [LARGE SCALE GENOMIC DNA]</scope>
    <source>
        <strain evidence="4">CGMCC 1.12803</strain>
    </source>
</reference>
<sequence>MRINSIKIALRSNVACLTVMLSLICISVFAQKADTTKFSARPKAKAISRIPVIKGSVQSYKPSYNIYSTSDTHTKPAAKEKNERTLTVLKIYPNPVVEQININLRLEKETSLSIKITDLLGNEVVTLANERIQLGEHTKTYSVPAKLNAGIYFLRIVAGGEPVIRKISVL</sequence>
<evidence type="ECO:0000256" key="1">
    <source>
        <dbReference type="SAM" id="SignalP"/>
    </source>
</evidence>
<feature type="domain" description="Secretion system C-terminal sorting" evidence="2">
    <location>
        <begin position="91"/>
        <end position="169"/>
    </location>
</feature>
<dbReference type="InterPro" id="IPR026444">
    <property type="entry name" value="Secre_tail"/>
</dbReference>
<evidence type="ECO:0000259" key="2">
    <source>
        <dbReference type="Pfam" id="PF18962"/>
    </source>
</evidence>
<feature type="signal peptide" evidence="1">
    <location>
        <begin position="1"/>
        <end position="32"/>
    </location>
</feature>
<evidence type="ECO:0000313" key="4">
    <source>
        <dbReference type="Proteomes" id="UP000219281"/>
    </source>
</evidence>
<keyword evidence="4" id="KW-1185">Reference proteome</keyword>
<organism evidence="3 4">
    <name type="scientific">Pedobacter xixiisoli</name>
    <dbReference type="NCBI Taxonomy" id="1476464"/>
    <lineage>
        <taxon>Bacteria</taxon>
        <taxon>Pseudomonadati</taxon>
        <taxon>Bacteroidota</taxon>
        <taxon>Sphingobacteriia</taxon>
        <taxon>Sphingobacteriales</taxon>
        <taxon>Sphingobacteriaceae</taxon>
        <taxon>Pedobacter</taxon>
    </lineage>
</organism>
<dbReference type="AlphaFoldDB" id="A0A285ZZD4"/>
<accession>A0A285ZZD4</accession>
<dbReference type="Proteomes" id="UP000219281">
    <property type="component" value="Unassembled WGS sequence"/>
</dbReference>